<name>A0ABT0UBW6_9BACT</name>
<evidence type="ECO:0000313" key="2">
    <source>
        <dbReference type="Proteomes" id="UP001202961"/>
    </source>
</evidence>
<dbReference type="RefSeq" id="WP_250932242.1">
    <property type="nucleotide sequence ID" value="NZ_JAMQBK010000083.1"/>
</dbReference>
<gene>
    <name evidence="1" type="ORF">NB063_27375</name>
</gene>
<comment type="caution">
    <text evidence="1">The sequence shown here is derived from an EMBL/GenBank/DDBJ whole genome shotgun (WGS) entry which is preliminary data.</text>
</comment>
<keyword evidence="2" id="KW-1185">Reference proteome</keyword>
<organism evidence="1 2">
    <name type="scientific">Aporhodopirellula aestuarii</name>
    <dbReference type="NCBI Taxonomy" id="2950107"/>
    <lineage>
        <taxon>Bacteria</taxon>
        <taxon>Pseudomonadati</taxon>
        <taxon>Planctomycetota</taxon>
        <taxon>Planctomycetia</taxon>
        <taxon>Pirellulales</taxon>
        <taxon>Pirellulaceae</taxon>
        <taxon>Aporhodopirellula</taxon>
    </lineage>
</organism>
<protein>
    <submittedName>
        <fullName evidence="1">Uncharacterized protein</fullName>
    </submittedName>
</protein>
<evidence type="ECO:0000313" key="1">
    <source>
        <dbReference type="EMBL" id="MCM2374356.1"/>
    </source>
</evidence>
<proteinExistence type="predicted"/>
<reference evidence="1 2" key="1">
    <citation type="journal article" date="2022" name="Syst. Appl. Microbiol.">
        <title>Rhodopirellula aestuarii sp. nov., a novel member of the genus Rhodopirellula isolated from brackish sediments collected in the Tagus River estuary, Portugal.</title>
        <authorList>
            <person name="Vitorino I.R."/>
            <person name="Klimek D."/>
            <person name="Calusinska M."/>
            <person name="Lobo-da-Cunha A."/>
            <person name="Vasconcelos V."/>
            <person name="Lage O.M."/>
        </authorList>
    </citation>
    <scope>NUCLEOTIDE SEQUENCE [LARGE SCALE GENOMIC DNA]</scope>
    <source>
        <strain evidence="1 2">ICT_H3.1</strain>
    </source>
</reference>
<dbReference type="Proteomes" id="UP001202961">
    <property type="component" value="Unassembled WGS sequence"/>
</dbReference>
<sequence>MDAATINDQQIALKGSDAAHHRAAKSGRFFGIVGESDNLPEPPARHRWSVENFVGIIVVSC</sequence>
<accession>A0ABT0UBW6</accession>
<dbReference type="EMBL" id="JAMQBK010000083">
    <property type="protein sequence ID" value="MCM2374356.1"/>
    <property type="molecule type" value="Genomic_DNA"/>
</dbReference>